<dbReference type="GO" id="GO:0016020">
    <property type="term" value="C:membrane"/>
    <property type="evidence" value="ECO:0007669"/>
    <property type="project" value="UniProtKB-SubCell"/>
</dbReference>
<protein>
    <recommendedName>
        <fullName evidence="9">Integral membrane protein</fullName>
    </recommendedName>
</protein>
<evidence type="ECO:0000313" key="7">
    <source>
        <dbReference type="EMBL" id="EBA09976.1"/>
    </source>
</evidence>
<dbReference type="eggNOG" id="COG0670">
    <property type="taxonomic scope" value="Bacteria"/>
</dbReference>
<feature type="transmembrane region" description="Helical" evidence="6">
    <location>
        <begin position="215"/>
        <end position="242"/>
    </location>
</feature>
<accession>A3JZS3</accession>
<feature type="transmembrane region" description="Helical" evidence="6">
    <location>
        <begin position="150"/>
        <end position="169"/>
    </location>
</feature>
<organism evidence="7 8">
    <name type="scientific">Sagittula stellata (strain ATCC 700073 / DSM 11524 / E-37)</name>
    <dbReference type="NCBI Taxonomy" id="388399"/>
    <lineage>
        <taxon>Bacteria</taxon>
        <taxon>Pseudomonadati</taxon>
        <taxon>Pseudomonadota</taxon>
        <taxon>Alphaproteobacteria</taxon>
        <taxon>Rhodobacterales</taxon>
        <taxon>Roseobacteraceae</taxon>
        <taxon>Sagittula</taxon>
    </lineage>
</organism>
<sequence>MAEYQTIGARGVSGARSAQIDEGLRAHMNKVYALMSGALLMTFALAYLVASSPALQQVLLVSPVVWVVIFGPLAFVMIASFAFHKLSVVALNGLFWAYAALTGVSLATIFIMFDMMQVITGLAYTAVAFLGLSLTGYLTKRNLGPVHQVAVMMTWGLVAFALISMLFGGMGGNTFWWMNVAILGLFAVLTATSTQEIKNTYLEARTHGGPEADLFLEKAAIIGALQLYISFIAMFRSIMYLFMGGDD</sequence>
<evidence type="ECO:0000256" key="2">
    <source>
        <dbReference type="ARBA" id="ARBA00010350"/>
    </source>
</evidence>
<evidence type="ECO:0000313" key="8">
    <source>
        <dbReference type="Proteomes" id="UP000005713"/>
    </source>
</evidence>
<evidence type="ECO:0000256" key="6">
    <source>
        <dbReference type="RuleBase" id="RU004379"/>
    </source>
</evidence>
<feature type="transmembrane region" description="Helical" evidence="6">
    <location>
        <begin position="95"/>
        <end position="113"/>
    </location>
</feature>
<feature type="transmembrane region" description="Helical" evidence="6">
    <location>
        <begin position="31"/>
        <end position="52"/>
    </location>
</feature>
<reference evidence="7 8" key="1">
    <citation type="submission" date="2006-06" db="EMBL/GenBank/DDBJ databases">
        <authorList>
            <person name="Moran M.A."/>
            <person name="Ferriera S."/>
            <person name="Johnson J."/>
            <person name="Kravitz S."/>
            <person name="Beeson K."/>
            <person name="Sutton G."/>
            <person name="Rogers Y.-H."/>
            <person name="Friedman R."/>
            <person name="Frazier M."/>
            <person name="Venter J.C."/>
        </authorList>
    </citation>
    <scope>NUCLEOTIDE SEQUENCE [LARGE SCALE GENOMIC DNA]</scope>
    <source>
        <strain evidence="7 8">E-37</strain>
    </source>
</reference>
<name>A3JZS3_SAGS3</name>
<gene>
    <name evidence="7" type="ORF">SSE37_09208</name>
</gene>
<comment type="caution">
    <text evidence="7">The sequence shown here is derived from an EMBL/GenBank/DDBJ whole genome shotgun (WGS) entry which is preliminary data.</text>
</comment>
<evidence type="ECO:0000256" key="4">
    <source>
        <dbReference type="ARBA" id="ARBA00022989"/>
    </source>
</evidence>
<dbReference type="EMBL" id="AAYA01000002">
    <property type="protein sequence ID" value="EBA09976.1"/>
    <property type="molecule type" value="Genomic_DNA"/>
</dbReference>
<keyword evidence="3 6" id="KW-0812">Transmembrane</keyword>
<dbReference type="AlphaFoldDB" id="A3JZS3"/>
<evidence type="ECO:0000256" key="1">
    <source>
        <dbReference type="ARBA" id="ARBA00004141"/>
    </source>
</evidence>
<dbReference type="InterPro" id="IPR006214">
    <property type="entry name" value="Bax_inhibitor_1-related"/>
</dbReference>
<dbReference type="PANTHER" id="PTHR23291:SF50">
    <property type="entry name" value="PROTEIN LIFEGUARD 4"/>
    <property type="match status" value="1"/>
</dbReference>
<dbReference type="PANTHER" id="PTHR23291">
    <property type="entry name" value="BAX INHIBITOR-RELATED"/>
    <property type="match status" value="1"/>
</dbReference>
<feature type="transmembrane region" description="Helical" evidence="6">
    <location>
        <begin position="64"/>
        <end position="83"/>
    </location>
</feature>
<dbReference type="Proteomes" id="UP000005713">
    <property type="component" value="Unassembled WGS sequence"/>
</dbReference>
<dbReference type="Pfam" id="PF01027">
    <property type="entry name" value="Bax1-I"/>
    <property type="match status" value="1"/>
</dbReference>
<feature type="transmembrane region" description="Helical" evidence="6">
    <location>
        <begin position="175"/>
        <end position="194"/>
    </location>
</feature>
<dbReference type="RefSeq" id="WP_005856340.1">
    <property type="nucleotide sequence ID" value="NZ_AAYA01000002.1"/>
</dbReference>
<keyword evidence="4 6" id="KW-1133">Transmembrane helix</keyword>
<evidence type="ECO:0008006" key="9">
    <source>
        <dbReference type="Google" id="ProtNLM"/>
    </source>
</evidence>
<keyword evidence="8" id="KW-1185">Reference proteome</keyword>
<dbReference type="OrthoDB" id="9793828at2"/>
<comment type="subcellular location">
    <subcellularLocation>
        <location evidence="1">Membrane</location>
        <topology evidence="1">Multi-pass membrane protein</topology>
    </subcellularLocation>
</comment>
<proteinExistence type="inferred from homology"/>
<keyword evidence="5 6" id="KW-0472">Membrane</keyword>
<evidence type="ECO:0000256" key="3">
    <source>
        <dbReference type="ARBA" id="ARBA00022692"/>
    </source>
</evidence>
<feature type="transmembrane region" description="Helical" evidence="6">
    <location>
        <begin position="119"/>
        <end position="138"/>
    </location>
</feature>
<evidence type="ECO:0000256" key="5">
    <source>
        <dbReference type="ARBA" id="ARBA00023136"/>
    </source>
</evidence>
<comment type="similarity">
    <text evidence="2 6">Belongs to the BI1 family.</text>
</comment>
<dbReference type="CDD" id="cd10432">
    <property type="entry name" value="BI-1-like_bacterial"/>
    <property type="match status" value="1"/>
</dbReference>